<evidence type="ECO:0000256" key="8">
    <source>
        <dbReference type="RuleBase" id="RU363032"/>
    </source>
</evidence>
<keyword evidence="7 8" id="KW-0472">Membrane</keyword>
<gene>
    <name evidence="10" type="ORF">ABDJ40_10575</name>
</gene>
<feature type="transmembrane region" description="Helical" evidence="8">
    <location>
        <begin position="400"/>
        <end position="418"/>
    </location>
</feature>
<evidence type="ECO:0000256" key="1">
    <source>
        <dbReference type="ARBA" id="ARBA00004429"/>
    </source>
</evidence>
<feature type="transmembrane region" description="Helical" evidence="8">
    <location>
        <begin position="370"/>
        <end position="394"/>
    </location>
</feature>
<evidence type="ECO:0000256" key="5">
    <source>
        <dbReference type="ARBA" id="ARBA00022692"/>
    </source>
</evidence>
<evidence type="ECO:0000256" key="6">
    <source>
        <dbReference type="ARBA" id="ARBA00022989"/>
    </source>
</evidence>
<evidence type="ECO:0000313" key="10">
    <source>
        <dbReference type="EMBL" id="MEO3713205.1"/>
    </source>
</evidence>
<evidence type="ECO:0000256" key="4">
    <source>
        <dbReference type="ARBA" id="ARBA00022519"/>
    </source>
</evidence>
<accession>A0ABV0GDR9</accession>
<comment type="subcellular location">
    <subcellularLocation>
        <location evidence="1">Cell inner membrane</location>
        <topology evidence="1">Multi-pass membrane protein</topology>
    </subcellularLocation>
    <subcellularLocation>
        <location evidence="8">Cell membrane</location>
        <topology evidence="8">Multi-pass membrane protein</topology>
    </subcellularLocation>
</comment>
<feature type="transmembrane region" description="Helical" evidence="8">
    <location>
        <begin position="117"/>
        <end position="139"/>
    </location>
</feature>
<evidence type="ECO:0000256" key="2">
    <source>
        <dbReference type="ARBA" id="ARBA00022448"/>
    </source>
</evidence>
<feature type="transmembrane region" description="Helical" evidence="8">
    <location>
        <begin position="336"/>
        <end position="358"/>
    </location>
</feature>
<protein>
    <submittedName>
        <fullName evidence="10">Iron ABC transporter permease</fullName>
    </submittedName>
</protein>
<proteinExistence type="inferred from homology"/>
<keyword evidence="3" id="KW-1003">Cell membrane</keyword>
<dbReference type="SUPFAM" id="SSF161098">
    <property type="entry name" value="MetI-like"/>
    <property type="match status" value="2"/>
</dbReference>
<feature type="transmembrane region" description="Helical" evidence="8">
    <location>
        <begin position="176"/>
        <end position="198"/>
    </location>
</feature>
<feature type="domain" description="ABC transmembrane type-1" evidence="9">
    <location>
        <begin position="37"/>
        <end position="244"/>
    </location>
</feature>
<feature type="transmembrane region" description="Helical" evidence="8">
    <location>
        <begin position="478"/>
        <end position="498"/>
    </location>
</feature>
<keyword evidence="5 8" id="KW-0812">Transmembrane</keyword>
<evidence type="ECO:0000313" key="11">
    <source>
        <dbReference type="Proteomes" id="UP001462640"/>
    </source>
</evidence>
<evidence type="ECO:0000256" key="3">
    <source>
        <dbReference type="ARBA" id="ARBA00022475"/>
    </source>
</evidence>
<organism evidence="10 11">
    <name type="scientific">Roseateles flavus</name>
    <dbReference type="NCBI Taxonomy" id="3149041"/>
    <lineage>
        <taxon>Bacteria</taxon>
        <taxon>Pseudomonadati</taxon>
        <taxon>Pseudomonadota</taxon>
        <taxon>Betaproteobacteria</taxon>
        <taxon>Burkholderiales</taxon>
        <taxon>Sphaerotilaceae</taxon>
        <taxon>Roseateles</taxon>
    </lineage>
</organism>
<comment type="similarity">
    <text evidence="8">Belongs to the binding-protein-dependent transport system permease family.</text>
</comment>
<feature type="transmembrane region" description="Helical" evidence="8">
    <location>
        <begin position="456"/>
        <end position="472"/>
    </location>
</feature>
<dbReference type="Proteomes" id="UP001462640">
    <property type="component" value="Unassembled WGS sequence"/>
</dbReference>
<feature type="transmembrane region" description="Helical" evidence="8">
    <location>
        <begin position="75"/>
        <end position="97"/>
    </location>
</feature>
<dbReference type="EMBL" id="JBDPZC010000004">
    <property type="protein sequence ID" value="MEO3713205.1"/>
    <property type="molecule type" value="Genomic_DNA"/>
</dbReference>
<feature type="domain" description="ABC transmembrane type-1" evidence="9">
    <location>
        <begin position="332"/>
        <end position="527"/>
    </location>
</feature>
<dbReference type="Pfam" id="PF00528">
    <property type="entry name" value="BPD_transp_1"/>
    <property type="match status" value="2"/>
</dbReference>
<evidence type="ECO:0000256" key="7">
    <source>
        <dbReference type="ARBA" id="ARBA00023136"/>
    </source>
</evidence>
<feature type="transmembrane region" description="Helical" evidence="8">
    <location>
        <begin position="274"/>
        <end position="297"/>
    </location>
</feature>
<comment type="caution">
    <text evidence="10">The sequence shown here is derived from an EMBL/GenBank/DDBJ whole genome shotgun (WGS) entry which is preliminary data.</text>
</comment>
<keyword evidence="6 8" id="KW-1133">Transmembrane helix</keyword>
<name>A0ABV0GDR9_9BURK</name>
<sequence length="533" mass="58080">MIAYQSLLSAPFFMPRHEVSLDAYRFVFDDPDFWYALRNSLLIAGGMVGIAVPLGALLAFLMVRTDLPGRRWIEPLLLTPIFVSAVVLALGYVVAAGPSGIYTLWWRQAFGPEWWDVYSIGGIAVIAGLTHVPHVYLYASAALRNLGSDVEEAARVAGASPLRVARDVSLPMVMPSILFAGVLVFFLGFEVFGLPLVLGDPNGYLVLTTYMYKLASKLGSPSYHLMAVVAVLIVLVTFPLVLLQRRLLRSASKYVSIKGKGGRQVPLRLGGWRWLAIGIVGLWLFLTVLVPVSGVVLRSLVSQWGEGISLAEAFTLQHYVDVFEQDNLVRAILNTLGMGVIGGALAVACYTAISFAGHRRNDLATKLMDYLVLVPRAVPGLLAGLAFLWVFLFVPGLKEWRNSMFAIWIAYTVIWLAYGQRVVQSALLQVGPDLEEAARTVGATASQVSRHVTLPLVRFGLLSSWLLVFLIFEREYSTGVYLLSPGTEVIGALLVSMWASGATDLVAALSVINIVMVSLGLAVALRFGVKLHD</sequence>
<dbReference type="CDD" id="cd06261">
    <property type="entry name" value="TM_PBP2"/>
    <property type="match status" value="2"/>
</dbReference>
<dbReference type="Gene3D" id="1.10.3720.10">
    <property type="entry name" value="MetI-like"/>
    <property type="match status" value="2"/>
</dbReference>
<keyword evidence="11" id="KW-1185">Reference proteome</keyword>
<keyword evidence="4" id="KW-0997">Cell inner membrane</keyword>
<dbReference type="PROSITE" id="PS50928">
    <property type="entry name" value="ABC_TM1"/>
    <property type="match status" value="2"/>
</dbReference>
<feature type="transmembrane region" description="Helical" evidence="8">
    <location>
        <begin position="41"/>
        <end position="63"/>
    </location>
</feature>
<dbReference type="PANTHER" id="PTHR43357:SF4">
    <property type="entry name" value="INNER MEMBRANE ABC TRANSPORTER PERMEASE PROTEIN YDCV"/>
    <property type="match status" value="1"/>
</dbReference>
<feature type="transmembrane region" description="Helical" evidence="8">
    <location>
        <begin position="223"/>
        <end position="243"/>
    </location>
</feature>
<keyword evidence="2 8" id="KW-0813">Transport</keyword>
<dbReference type="PANTHER" id="PTHR43357">
    <property type="entry name" value="INNER MEMBRANE ABC TRANSPORTER PERMEASE PROTEIN YDCV"/>
    <property type="match status" value="1"/>
</dbReference>
<reference evidence="10 11" key="1">
    <citation type="submission" date="2024-05" db="EMBL/GenBank/DDBJ databases">
        <title>Roseateles sp. 2.12 16S ribosomal RNA gene Genome sequencing and assembly.</title>
        <authorList>
            <person name="Woo H."/>
        </authorList>
    </citation>
    <scope>NUCLEOTIDE SEQUENCE [LARGE SCALE GENOMIC DNA]</scope>
    <source>
        <strain evidence="10 11">2.12</strain>
    </source>
</reference>
<feature type="transmembrane region" description="Helical" evidence="8">
    <location>
        <begin position="505"/>
        <end position="529"/>
    </location>
</feature>
<evidence type="ECO:0000259" key="9">
    <source>
        <dbReference type="PROSITE" id="PS50928"/>
    </source>
</evidence>
<dbReference type="InterPro" id="IPR000515">
    <property type="entry name" value="MetI-like"/>
</dbReference>
<dbReference type="InterPro" id="IPR035906">
    <property type="entry name" value="MetI-like_sf"/>
</dbReference>